<comment type="similarity">
    <text evidence="11">Belongs to the NAD-dependent DNA ligase family. LigA subfamily.</text>
</comment>
<dbReference type="InterPro" id="IPR036420">
    <property type="entry name" value="BRCT_dom_sf"/>
</dbReference>
<feature type="binding site" evidence="11">
    <location>
        <position position="408"/>
    </location>
    <ligand>
        <name>Zn(2+)</name>
        <dbReference type="ChEBI" id="CHEBI:29105"/>
    </ligand>
</feature>
<evidence type="ECO:0000259" key="13">
    <source>
        <dbReference type="PROSITE" id="PS50172"/>
    </source>
</evidence>
<dbReference type="NCBIfam" id="TIGR00575">
    <property type="entry name" value="dnlj"/>
    <property type="match status" value="1"/>
</dbReference>
<dbReference type="Gene3D" id="3.40.50.10190">
    <property type="entry name" value="BRCT domain"/>
    <property type="match status" value="1"/>
</dbReference>
<dbReference type="InterPro" id="IPR004150">
    <property type="entry name" value="NAD_DNA_ligase_OB"/>
</dbReference>
<feature type="binding site" evidence="11">
    <location>
        <position position="423"/>
    </location>
    <ligand>
        <name>Zn(2+)</name>
        <dbReference type="ChEBI" id="CHEBI:29105"/>
    </ligand>
</feature>
<keyword evidence="5 11" id="KW-0227">DNA damage</keyword>
<feature type="binding site" evidence="11">
    <location>
        <begin position="81"/>
        <end position="82"/>
    </location>
    <ligand>
        <name>NAD(+)</name>
        <dbReference type="ChEBI" id="CHEBI:57540"/>
    </ligand>
</feature>
<feature type="domain" description="BRCT" evidence="13">
    <location>
        <begin position="591"/>
        <end position="669"/>
    </location>
</feature>
<dbReference type="RefSeq" id="WP_060935236.1">
    <property type="nucleotide sequence ID" value="NZ_KQ960437.1"/>
</dbReference>
<feature type="binding site" evidence="11">
    <location>
        <position position="429"/>
    </location>
    <ligand>
        <name>Zn(2+)</name>
        <dbReference type="ChEBI" id="CHEBI:29105"/>
    </ligand>
</feature>
<dbReference type="Gene3D" id="1.10.150.20">
    <property type="entry name" value="5' to 3' exonuclease, C-terminal subdomain"/>
    <property type="match status" value="2"/>
</dbReference>
<feature type="binding site" evidence="11">
    <location>
        <position position="172"/>
    </location>
    <ligand>
        <name>NAD(+)</name>
        <dbReference type="ChEBI" id="CHEBI:57540"/>
    </ligand>
</feature>
<dbReference type="SUPFAM" id="SSF47781">
    <property type="entry name" value="RuvA domain 2-like"/>
    <property type="match status" value="1"/>
</dbReference>
<gene>
    <name evidence="11" type="primary">ligA</name>
    <name evidence="14" type="ORF">HMPREF3185_00837</name>
</gene>
<keyword evidence="11" id="KW-0464">Manganese</keyword>
<dbReference type="Gene3D" id="3.30.470.30">
    <property type="entry name" value="DNA ligase/mRNA capping enzyme"/>
    <property type="match status" value="1"/>
</dbReference>
<dbReference type="SMART" id="SM00532">
    <property type="entry name" value="LIGANc"/>
    <property type="match status" value="1"/>
</dbReference>
<dbReference type="FunFam" id="3.30.470.30:FF:000001">
    <property type="entry name" value="DNA ligase"/>
    <property type="match status" value="1"/>
</dbReference>
<evidence type="ECO:0000256" key="12">
    <source>
        <dbReference type="SAM" id="MobiDB-lite"/>
    </source>
</evidence>
<dbReference type="Pfam" id="PF03119">
    <property type="entry name" value="DNA_ligase_ZBD"/>
    <property type="match status" value="1"/>
</dbReference>
<evidence type="ECO:0000256" key="6">
    <source>
        <dbReference type="ARBA" id="ARBA00022833"/>
    </source>
</evidence>
<feature type="binding site" evidence="11">
    <location>
        <position position="405"/>
    </location>
    <ligand>
        <name>Zn(2+)</name>
        <dbReference type="ChEBI" id="CHEBI:29105"/>
    </ligand>
</feature>
<dbReference type="CDD" id="cd00114">
    <property type="entry name" value="LIGANc"/>
    <property type="match status" value="1"/>
</dbReference>
<evidence type="ECO:0000256" key="1">
    <source>
        <dbReference type="ARBA" id="ARBA00004067"/>
    </source>
</evidence>
<dbReference type="CDD" id="cd17748">
    <property type="entry name" value="BRCT_DNA_ligase_like"/>
    <property type="match status" value="1"/>
</dbReference>
<evidence type="ECO:0000256" key="8">
    <source>
        <dbReference type="ARBA" id="ARBA00023027"/>
    </source>
</evidence>
<dbReference type="Pfam" id="PF12826">
    <property type="entry name" value="HHH_2"/>
    <property type="match status" value="1"/>
</dbReference>
<evidence type="ECO:0000313" key="14">
    <source>
        <dbReference type="EMBL" id="KXB76726.1"/>
    </source>
</evidence>
<feature type="active site" description="N6-AMP-lysine intermediate" evidence="11">
    <location>
        <position position="114"/>
    </location>
</feature>
<dbReference type="AlphaFoldDB" id="A0A134B9V0"/>
<dbReference type="Pfam" id="PF03120">
    <property type="entry name" value="OB_DNA_ligase"/>
    <property type="match status" value="1"/>
</dbReference>
<dbReference type="Gene3D" id="1.10.287.610">
    <property type="entry name" value="Helix hairpin bin"/>
    <property type="match status" value="1"/>
</dbReference>
<dbReference type="InterPro" id="IPR001357">
    <property type="entry name" value="BRCT_dom"/>
</dbReference>
<evidence type="ECO:0000256" key="2">
    <source>
        <dbReference type="ARBA" id="ARBA00022598"/>
    </source>
</evidence>
<dbReference type="SUPFAM" id="SSF52113">
    <property type="entry name" value="BRCT domain"/>
    <property type="match status" value="1"/>
</dbReference>
<dbReference type="STRING" id="322095.HMPREF3185_00837"/>
<accession>A0A134B9V0</accession>
<dbReference type="SMART" id="SM00278">
    <property type="entry name" value="HhH1"/>
    <property type="match status" value="2"/>
</dbReference>
<name>A0A134B9V0_9PORP</name>
<feature type="binding site" evidence="11">
    <location>
        <position position="135"/>
    </location>
    <ligand>
        <name>NAD(+)</name>
        <dbReference type="ChEBI" id="CHEBI:57540"/>
    </ligand>
</feature>
<dbReference type="GO" id="GO:0003911">
    <property type="term" value="F:DNA ligase (NAD+) activity"/>
    <property type="evidence" value="ECO:0007669"/>
    <property type="project" value="UniProtKB-UniRule"/>
</dbReference>
<keyword evidence="15" id="KW-1185">Reference proteome</keyword>
<keyword evidence="7 11" id="KW-0460">Magnesium</keyword>
<evidence type="ECO:0000256" key="9">
    <source>
        <dbReference type="ARBA" id="ARBA00023204"/>
    </source>
</evidence>
<dbReference type="Gene3D" id="2.40.50.140">
    <property type="entry name" value="Nucleic acid-binding proteins"/>
    <property type="match status" value="1"/>
</dbReference>
<evidence type="ECO:0000256" key="11">
    <source>
        <dbReference type="HAMAP-Rule" id="MF_01588"/>
    </source>
</evidence>
<comment type="caution">
    <text evidence="14">The sequence shown here is derived from an EMBL/GenBank/DDBJ whole genome shotgun (WGS) entry which is preliminary data.</text>
</comment>
<keyword evidence="8 11" id="KW-0520">NAD</keyword>
<feature type="binding site" evidence="11">
    <location>
        <position position="112"/>
    </location>
    <ligand>
        <name>NAD(+)</name>
        <dbReference type="ChEBI" id="CHEBI:57540"/>
    </ligand>
</feature>
<dbReference type="Pfam" id="PF00533">
    <property type="entry name" value="BRCT"/>
    <property type="match status" value="1"/>
</dbReference>
<comment type="function">
    <text evidence="1 11">DNA ligase that catalyzes the formation of phosphodiester linkages between 5'-phosphoryl and 3'-hydroxyl groups in double-stranded DNA using NAD as a coenzyme and as the energy source for the reaction. It is essential for DNA replication and repair of damaged DNA.</text>
</comment>
<dbReference type="PROSITE" id="PS50172">
    <property type="entry name" value="BRCT"/>
    <property type="match status" value="1"/>
</dbReference>
<dbReference type="InterPro" id="IPR013839">
    <property type="entry name" value="DNAligase_adenylation"/>
</dbReference>
<keyword evidence="4 11" id="KW-0479">Metal-binding</keyword>
<dbReference type="NCBIfam" id="NF005932">
    <property type="entry name" value="PRK07956.1"/>
    <property type="match status" value="1"/>
</dbReference>
<dbReference type="FunFam" id="1.10.150.20:FF:000006">
    <property type="entry name" value="DNA ligase"/>
    <property type="match status" value="1"/>
</dbReference>
<dbReference type="Proteomes" id="UP000070224">
    <property type="component" value="Unassembled WGS sequence"/>
</dbReference>
<dbReference type="InterPro" id="IPR012340">
    <property type="entry name" value="NA-bd_OB-fold"/>
</dbReference>
<feature type="region of interest" description="Disordered" evidence="12">
    <location>
        <begin position="673"/>
        <end position="695"/>
    </location>
</feature>
<sequence>MAPIATEIQRLREEIEAHNYAYYVLSSPTISDYDFDQLLKQLERLEAEHPELITPDSPTQRVGRDRTEGFTQVAHRYPMLSLGNTYSYDDVREFYERVSRDLGGKPFTIIAELKYDGLSISLTYEKGLLIRAVTRGDGQMGDDVTANVRTIRSIPLRLRGTGYPESLEVRGEILLPFVEFDRLNAERHRADLPLFANPRNAASGTLKQLDPAIVAERRLDAYLYYVPGQPSLPDSHYERLQLCKSWGLKISEATRRCHSLEEVLSFLDYWEQARAEAPVATDGVVLKVDSITEQEELGYTAKTPRWAIAYKYQAEQAKTRLISVDFQVGRTGAVTPVANLDAVALSGTTVRRASLHNADFIEAFDLHIDDQVLVEKGGEIIPKIVGVVTEERPSDAQPVIFPSHCPACGSPLERNEGEAAYYCTNQATCPPQQTARIEHFSGRKAADIRLGAETIDLLFTHGLVRSIADLYRLKLEDLLQLPGFKERSATRLLESIEASKERPFRALLFGLGIRFVGETVAKTLVQRYANIQALGAATFEELTAIPDIGAVIAESLVHYFASPENREFIAELQRLGLPLSRRPEEEPLPTTDHAAISGKAFVISGVFTHHSREEYKALIESLGGKIASSISSKTSYVLAGANMGPAKLAKATDLGITILSEDEFLALIEPHEGEQPAASTDEADTADLPLFSNPS</sequence>
<feature type="binding site" evidence="11">
    <location>
        <position position="287"/>
    </location>
    <ligand>
        <name>NAD(+)</name>
        <dbReference type="ChEBI" id="CHEBI:57540"/>
    </ligand>
</feature>
<dbReference type="Pfam" id="PF01653">
    <property type="entry name" value="DNA_ligase_aden"/>
    <property type="match status" value="1"/>
</dbReference>
<dbReference type="GO" id="GO:0006260">
    <property type="term" value="P:DNA replication"/>
    <property type="evidence" value="ECO:0007669"/>
    <property type="project" value="UniProtKB-KW"/>
</dbReference>
<feature type="binding site" evidence="11">
    <location>
        <position position="311"/>
    </location>
    <ligand>
        <name>NAD(+)</name>
        <dbReference type="ChEBI" id="CHEBI:57540"/>
    </ligand>
</feature>
<dbReference type="GO" id="GO:0003677">
    <property type="term" value="F:DNA binding"/>
    <property type="evidence" value="ECO:0007669"/>
    <property type="project" value="InterPro"/>
</dbReference>
<dbReference type="GO" id="GO:0006281">
    <property type="term" value="P:DNA repair"/>
    <property type="evidence" value="ECO:0007669"/>
    <property type="project" value="UniProtKB-KW"/>
</dbReference>
<dbReference type="FunFam" id="1.10.287.610:FF:000002">
    <property type="entry name" value="DNA ligase"/>
    <property type="match status" value="1"/>
</dbReference>
<dbReference type="SMART" id="SM00292">
    <property type="entry name" value="BRCT"/>
    <property type="match status" value="1"/>
</dbReference>
<dbReference type="EMBL" id="LSDK01000057">
    <property type="protein sequence ID" value="KXB76726.1"/>
    <property type="molecule type" value="Genomic_DNA"/>
</dbReference>
<dbReference type="PANTHER" id="PTHR23389:SF9">
    <property type="entry name" value="DNA LIGASE"/>
    <property type="match status" value="1"/>
</dbReference>
<dbReference type="InterPro" id="IPR013840">
    <property type="entry name" value="DNAligase_N"/>
</dbReference>
<keyword evidence="6 11" id="KW-0862">Zinc</keyword>
<organism evidence="14 15">
    <name type="scientific">Porphyromonas somerae</name>
    <dbReference type="NCBI Taxonomy" id="322095"/>
    <lineage>
        <taxon>Bacteria</taxon>
        <taxon>Pseudomonadati</taxon>
        <taxon>Bacteroidota</taxon>
        <taxon>Bacteroidia</taxon>
        <taxon>Bacteroidales</taxon>
        <taxon>Porphyromonadaceae</taxon>
        <taxon>Porphyromonas</taxon>
    </lineage>
</organism>
<reference evidence="15" key="1">
    <citation type="submission" date="2016-01" db="EMBL/GenBank/DDBJ databases">
        <authorList>
            <person name="Mitreva M."/>
            <person name="Pepin K.H."/>
            <person name="Mihindukulasuriya K.A."/>
            <person name="Fulton R."/>
            <person name="Fronick C."/>
            <person name="O'Laughlin M."/>
            <person name="Miner T."/>
            <person name="Herter B."/>
            <person name="Rosa B.A."/>
            <person name="Cordes M."/>
            <person name="Tomlinson C."/>
            <person name="Wollam A."/>
            <person name="Palsikar V.B."/>
            <person name="Mardis E.R."/>
            <person name="Wilson R.K."/>
        </authorList>
    </citation>
    <scope>NUCLEOTIDE SEQUENCE [LARGE SCALE GENOMIC DNA]</scope>
    <source>
        <strain evidence="15">KA00683</strain>
    </source>
</reference>
<dbReference type="GO" id="GO:0005829">
    <property type="term" value="C:cytosol"/>
    <property type="evidence" value="ECO:0007669"/>
    <property type="project" value="TreeGrafter"/>
</dbReference>
<evidence type="ECO:0000256" key="10">
    <source>
        <dbReference type="ARBA" id="ARBA00034005"/>
    </source>
</evidence>
<evidence type="ECO:0000256" key="5">
    <source>
        <dbReference type="ARBA" id="ARBA00022763"/>
    </source>
</evidence>
<evidence type="ECO:0000313" key="15">
    <source>
        <dbReference type="Proteomes" id="UP000070224"/>
    </source>
</evidence>
<dbReference type="GO" id="GO:0046872">
    <property type="term" value="F:metal ion binding"/>
    <property type="evidence" value="ECO:0007669"/>
    <property type="project" value="UniProtKB-KW"/>
</dbReference>
<dbReference type="InterPro" id="IPR041663">
    <property type="entry name" value="DisA/LigA_HHH"/>
</dbReference>
<dbReference type="Pfam" id="PF14520">
    <property type="entry name" value="HHH_5"/>
    <property type="match status" value="1"/>
</dbReference>
<protein>
    <recommendedName>
        <fullName evidence="11">DNA ligase</fullName>
        <ecNumber evidence="11">6.5.1.2</ecNumber>
    </recommendedName>
    <alternativeName>
        <fullName evidence="11">Polydeoxyribonucleotide synthase [NAD(+)]</fullName>
    </alternativeName>
</protein>
<dbReference type="PIRSF" id="PIRSF001604">
    <property type="entry name" value="LigA"/>
    <property type="match status" value="1"/>
</dbReference>
<dbReference type="EC" id="6.5.1.2" evidence="11"/>
<dbReference type="Gene3D" id="6.20.10.30">
    <property type="match status" value="1"/>
</dbReference>
<dbReference type="PANTHER" id="PTHR23389">
    <property type="entry name" value="CHROMOSOME TRANSMISSION FIDELITY FACTOR 18"/>
    <property type="match status" value="1"/>
</dbReference>
<dbReference type="InterPro" id="IPR003583">
    <property type="entry name" value="Hlx-hairpin-Hlx_DNA-bd_motif"/>
</dbReference>
<proteinExistence type="inferred from homology"/>
<keyword evidence="3 11" id="KW-0235">DNA replication</keyword>
<dbReference type="SUPFAM" id="SSF50249">
    <property type="entry name" value="Nucleic acid-binding proteins"/>
    <property type="match status" value="1"/>
</dbReference>
<evidence type="ECO:0000256" key="3">
    <source>
        <dbReference type="ARBA" id="ARBA00022705"/>
    </source>
</evidence>
<evidence type="ECO:0000256" key="4">
    <source>
        <dbReference type="ARBA" id="ARBA00022723"/>
    </source>
</evidence>
<feature type="binding site" evidence="11">
    <location>
        <begin position="32"/>
        <end position="36"/>
    </location>
    <ligand>
        <name>NAD(+)</name>
        <dbReference type="ChEBI" id="CHEBI:57540"/>
    </ligand>
</feature>
<keyword evidence="2 11" id="KW-0436">Ligase</keyword>
<evidence type="ECO:0000256" key="7">
    <source>
        <dbReference type="ARBA" id="ARBA00022842"/>
    </source>
</evidence>
<comment type="catalytic activity">
    <reaction evidence="10 11">
        <text>NAD(+) + (deoxyribonucleotide)n-3'-hydroxyl + 5'-phospho-(deoxyribonucleotide)m = (deoxyribonucleotide)n+m + AMP + beta-nicotinamide D-nucleotide.</text>
        <dbReference type="EC" id="6.5.1.2"/>
    </reaction>
</comment>
<dbReference type="SUPFAM" id="SSF56091">
    <property type="entry name" value="DNA ligase/mRNA capping enzyme, catalytic domain"/>
    <property type="match status" value="1"/>
</dbReference>
<dbReference type="InterPro" id="IPR004149">
    <property type="entry name" value="Znf_DNAligase_C4"/>
</dbReference>
<dbReference type="OrthoDB" id="9759736at2"/>
<dbReference type="InterPro" id="IPR001679">
    <property type="entry name" value="DNA_ligase"/>
</dbReference>
<comment type="cofactor">
    <cofactor evidence="11">
        <name>Mg(2+)</name>
        <dbReference type="ChEBI" id="CHEBI:18420"/>
    </cofactor>
    <cofactor evidence="11">
        <name>Mn(2+)</name>
        <dbReference type="ChEBI" id="CHEBI:29035"/>
    </cofactor>
</comment>
<dbReference type="PATRIC" id="fig|322095.3.peg.824"/>
<dbReference type="InterPro" id="IPR010994">
    <property type="entry name" value="RuvA_2-like"/>
</dbReference>
<dbReference type="Pfam" id="PF22745">
    <property type="entry name" value="Nlig-Ia"/>
    <property type="match status" value="1"/>
</dbReference>
<dbReference type="HAMAP" id="MF_01588">
    <property type="entry name" value="DNA_ligase_A"/>
    <property type="match status" value="1"/>
</dbReference>
<keyword evidence="9 11" id="KW-0234">DNA repair</keyword>